<feature type="domain" description="O-GlcNAc transferase C-terminal" evidence="9">
    <location>
        <begin position="431"/>
        <end position="602"/>
    </location>
</feature>
<comment type="pathway">
    <text evidence="1">Protein modification; protein glycosylation.</text>
</comment>
<dbReference type="Gene3D" id="1.25.40.10">
    <property type="entry name" value="Tetratricopeptide repeat domain"/>
    <property type="match status" value="2"/>
</dbReference>
<dbReference type="PANTHER" id="PTHR44835:SF1">
    <property type="entry name" value="PROTEIN O-GLCNAC TRANSFERASE"/>
    <property type="match status" value="1"/>
</dbReference>
<dbReference type="InParanoid" id="A0A6M4HBJ4"/>
<dbReference type="InterPro" id="IPR019734">
    <property type="entry name" value="TPR_rpt"/>
</dbReference>
<evidence type="ECO:0000313" key="10">
    <source>
        <dbReference type="EMBL" id="QJR16465.1"/>
    </source>
</evidence>
<dbReference type="InterPro" id="IPR029489">
    <property type="entry name" value="OGT/SEC/SPY_C"/>
</dbReference>
<dbReference type="InterPro" id="IPR051939">
    <property type="entry name" value="Glycosyltr_41/O-GlcNAc_trsf"/>
</dbReference>
<dbReference type="Pfam" id="PF13844">
    <property type="entry name" value="Glyco_transf_41"/>
    <property type="match status" value="2"/>
</dbReference>
<dbReference type="RefSeq" id="WP_171164583.1">
    <property type="nucleotide sequence ID" value="NZ_CP053073.1"/>
</dbReference>
<evidence type="ECO:0000256" key="7">
    <source>
        <dbReference type="ARBA" id="ARBA00022803"/>
    </source>
</evidence>
<dbReference type="PANTHER" id="PTHR44835">
    <property type="entry name" value="UDP-N-ACETYLGLUCOSAMINE--PEPTIDE N-ACETYLGLUCOSAMINYLTRANSFERASE SPINDLY-RELATED"/>
    <property type="match status" value="1"/>
</dbReference>
<dbReference type="SUPFAM" id="SSF48452">
    <property type="entry name" value="TPR-like"/>
    <property type="match status" value="1"/>
</dbReference>
<dbReference type="Pfam" id="PF13432">
    <property type="entry name" value="TPR_16"/>
    <property type="match status" value="2"/>
</dbReference>
<evidence type="ECO:0000256" key="4">
    <source>
        <dbReference type="ARBA" id="ARBA00022676"/>
    </source>
</evidence>
<keyword evidence="5" id="KW-0808">Transferase</keyword>
<gene>
    <name evidence="10" type="ORF">DSM104440_03300</name>
</gene>
<dbReference type="Gene3D" id="3.40.50.2000">
    <property type="entry name" value="Glycogen Phosphorylase B"/>
    <property type="match status" value="1"/>
</dbReference>
<dbReference type="SUPFAM" id="SSF53756">
    <property type="entry name" value="UDP-Glycosyltransferase/glycogen phosphorylase"/>
    <property type="match status" value="1"/>
</dbReference>
<protein>
    <recommendedName>
        <fullName evidence="3">protein O-GlcNAc transferase</fullName>
        <ecNumber evidence="3">2.4.1.255</ecNumber>
    </recommendedName>
</protein>
<dbReference type="KEGG" id="upl:DSM104440_03300"/>
<organism evidence="10 11">
    <name type="scientific">Usitatibacter palustris</name>
    <dbReference type="NCBI Taxonomy" id="2732487"/>
    <lineage>
        <taxon>Bacteria</taxon>
        <taxon>Pseudomonadati</taxon>
        <taxon>Pseudomonadota</taxon>
        <taxon>Betaproteobacteria</taxon>
        <taxon>Nitrosomonadales</taxon>
        <taxon>Usitatibacteraceae</taxon>
        <taxon>Usitatibacter</taxon>
    </lineage>
</organism>
<reference evidence="10 11" key="1">
    <citation type="submission" date="2020-04" db="EMBL/GenBank/DDBJ databases">
        <title>Usitatibacter rugosus gen. nov., sp. nov. and Usitatibacter palustris sp. nov., novel members of Usitatibacteraceae fam. nov. within the order Nitrosomonadales isolated from soil.</title>
        <authorList>
            <person name="Huber K.J."/>
            <person name="Neumann-Schaal M."/>
            <person name="Geppert A."/>
            <person name="Luckner M."/>
            <person name="Wanner G."/>
            <person name="Overmann J."/>
        </authorList>
    </citation>
    <scope>NUCLEOTIDE SEQUENCE [LARGE SCALE GENOMIC DNA]</scope>
    <source>
        <strain evidence="10 11">Swamp67</strain>
    </source>
</reference>
<evidence type="ECO:0000256" key="2">
    <source>
        <dbReference type="ARBA" id="ARBA00005386"/>
    </source>
</evidence>
<dbReference type="GO" id="GO:0097363">
    <property type="term" value="F:protein O-acetylglucosaminyltransferase activity"/>
    <property type="evidence" value="ECO:0007669"/>
    <property type="project" value="UniProtKB-EC"/>
</dbReference>
<dbReference type="EC" id="2.4.1.255" evidence="3"/>
<dbReference type="PROSITE" id="PS50005">
    <property type="entry name" value="TPR"/>
    <property type="match status" value="2"/>
</dbReference>
<keyword evidence="4" id="KW-0328">Glycosyltransferase</keyword>
<feature type="repeat" description="TPR" evidence="8">
    <location>
        <begin position="176"/>
        <end position="209"/>
    </location>
</feature>
<dbReference type="SMART" id="SM00028">
    <property type="entry name" value="TPR"/>
    <property type="match status" value="3"/>
</dbReference>
<accession>A0A6M4HBJ4</accession>
<evidence type="ECO:0000313" key="11">
    <source>
        <dbReference type="Proteomes" id="UP000503096"/>
    </source>
</evidence>
<feature type="domain" description="O-GlcNAc transferase C-terminal" evidence="9">
    <location>
        <begin position="257"/>
        <end position="405"/>
    </location>
</feature>
<dbReference type="Proteomes" id="UP000503096">
    <property type="component" value="Chromosome"/>
</dbReference>
<keyword evidence="6" id="KW-0677">Repeat</keyword>
<comment type="similarity">
    <text evidence="2">Belongs to the glycosyltransferase 41 family. O-GlcNAc transferase subfamily.</text>
</comment>
<evidence type="ECO:0000256" key="5">
    <source>
        <dbReference type="ARBA" id="ARBA00022679"/>
    </source>
</evidence>
<evidence type="ECO:0000256" key="3">
    <source>
        <dbReference type="ARBA" id="ARBA00011970"/>
    </source>
</evidence>
<dbReference type="EMBL" id="CP053073">
    <property type="protein sequence ID" value="QJR16465.1"/>
    <property type="molecule type" value="Genomic_DNA"/>
</dbReference>
<dbReference type="Gene3D" id="3.40.50.11380">
    <property type="match status" value="1"/>
</dbReference>
<evidence type="ECO:0000256" key="1">
    <source>
        <dbReference type="ARBA" id="ARBA00004922"/>
    </source>
</evidence>
<dbReference type="AlphaFoldDB" id="A0A6M4HBJ4"/>
<evidence type="ECO:0000256" key="8">
    <source>
        <dbReference type="PROSITE-ProRule" id="PRU00339"/>
    </source>
</evidence>
<feature type="repeat" description="TPR" evidence="8">
    <location>
        <begin position="101"/>
        <end position="134"/>
    </location>
</feature>
<evidence type="ECO:0000259" key="9">
    <source>
        <dbReference type="Pfam" id="PF13844"/>
    </source>
</evidence>
<sequence length="627" mass="68523">MSELDRAAQLHREGRLDEALAVYAQLRDRDPASPETAFRMALVHAQRNDLAAANESLRAAVTIGDDARFRLLEGDLLERSGDVKGAIAALRKALALNGQLAPAHARLAFLLHDAGEVDAALAHFEAAAKLNPGDVRARSNLAGACESAGSAALGAGRVTLAHALLRRATEADPHRASSWVRLAAAAQHLGLIDESIDAYEQAEALDPPDAAQVGSARLVALHYDPRRTSNEVCDAHRAWAKRHAPSVPAPAFRNRRDVTRRLRIGYLSPRFHESSLTSLLAPVLQAHDRAEVEVRCYAHQDLEDTDTRRYRELSDAWVDVRSLDDAALARRMRDDEVDIAVDLAGHTPGSRIAAFSQRLAPVSVAWLDYFDTTGLEAVDYLLTDEGHSPEADTQPFVEELVRLPRLRYCFEPPAFAPAVEPPPCTRGGTDIVLGSFNRMAKISAATLKAWSLALHQVPNARLVIKNSALGHDEDRATFAQRFRDHGIDPARVEWRGYSSHADMLAEYNGIDIVLDTFPYTGGITTLEALWMGRPVVTLRGQTLISRQGAALLSAASLDELIAHDAKSYAQIVAGLASDPARLAGLSKDLRERMKASPILDAAGMARTLEQTYRNLWNRWLDRSASTT</sequence>
<dbReference type="InterPro" id="IPR011990">
    <property type="entry name" value="TPR-like_helical_dom_sf"/>
</dbReference>
<name>A0A6M4HBJ4_9PROT</name>
<proteinExistence type="inferred from homology"/>
<keyword evidence="7 8" id="KW-0802">TPR repeat</keyword>
<keyword evidence="11" id="KW-1185">Reference proteome</keyword>
<evidence type="ECO:0000256" key="6">
    <source>
        <dbReference type="ARBA" id="ARBA00022737"/>
    </source>
</evidence>